<name>A0ACC6PJD3_9BACL</name>
<dbReference type="EMBL" id="JBBKAR010000061">
    <property type="protein sequence ID" value="MEJ8307095.1"/>
    <property type="molecule type" value="Genomic_DNA"/>
</dbReference>
<proteinExistence type="predicted"/>
<comment type="caution">
    <text evidence="1">The sequence shown here is derived from an EMBL/GenBank/DDBJ whole genome shotgun (WGS) entry which is preliminary data.</text>
</comment>
<sequence length="290" mass="33065">MNAATLEGIWKSYDSFKMEDVNFSIRKGYITGLIGPNGAGKSTLIRMIMQMVKPDQGHVELFGSKLEHEATGMRERIGYVSDENVFYDHLTLKRMTNILAPFYRNWEADTFRDYLERFELPENKKIKDLSKGMKMKFSLAVALSHSAELLIMDEPTAGLDPVFRRELLDLLADQLQDEQRSILFSSHITSDLDRIADYIVFVNQGKLIFDETKDEVLERHVLVKGGKELLDPDIRPLFAGLRESGVGFEGLMTDRTRAERIFGSLALIEQPTLEEIVYFTVKGKGGFVRV</sequence>
<accession>A0ACC6PJD3</accession>
<keyword evidence="2" id="KW-1185">Reference proteome</keyword>
<keyword evidence="1" id="KW-0067">ATP-binding</keyword>
<protein>
    <submittedName>
        <fullName evidence="1">ABC transporter ATP-binding protein</fullName>
    </submittedName>
</protein>
<evidence type="ECO:0000313" key="1">
    <source>
        <dbReference type="EMBL" id="MEJ8307095.1"/>
    </source>
</evidence>
<reference evidence="1" key="1">
    <citation type="submission" date="2024-03" db="EMBL/GenBank/DDBJ databases">
        <title>Whole genome sequecning of epiphytes from Marcgravia umbellata leaves.</title>
        <authorList>
            <person name="Kumar G."/>
            <person name="Savka M.A."/>
        </authorList>
    </citation>
    <scope>NUCLEOTIDE SEQUENCE</scope>
    <source>
        <strain evidence="1">RIT_BL5</strain>
    </source>
</reference>
<keyword evidence="1" id="KW-0547">Nucleotide-binding</keyword>
<gene>
    <name evidence="1" type="ORF">WKI47_24565</name>
</gene>
<organism evidence="1 2">
    <name type="scientific">Saccharibacillus sacchari</name>
    <dbReference type="NCBI Taxonomy" id="456493"/>
    <lineage>
        <taxon>Bacteria</taxon>
        <taxon>Bacillati</taxon>
        <taxon>Bacillota</taxon>
        <taxon>Bacilli</taxon>
        <taxon>Bacillales</taxon>
        <taxon>Paenibacillaceae</taxon>
        <taxon>Saccharibacillus</taxon>
    </lineage>
</organism>
<evidence type="ECO:0000313" key="2">
    <source>
        <dbReference type="Proteomes" id="UP001380953"/>
    </source>
</evidence>
<dbReference type="Proteomes" id="UP001380953">
    <property type="component" value="Unassembled WGS sequence"/>
</dbReference>